<dbReference type="InterPro" id="IPR017907">
    <property type="entry name" value="Znf_RING_CS"/>
</dbReference>
<dbReference type="PROSITE" id="PS00518">
    <property type="entry name" value="ZF_RING_1"/>
    <property type="match status" value="1"/>
</dbReference>
<evidence type="ECO:0000256" key="2">
    <source>
        <dbReference type="ARBA" id="ARBA00022771"/>
    </source>
</evidence>
<evidence type="ECO:0000259" key="7">
    <source>
        <dbReference type="PROSITE" id="PS50119"/>
    </source>
</evidence>
<name>A0A9Q1CEL0_HOLLE</name>
<dbReference type="Gene3D" id="3.30.160.60">
    <property type="entry name" value="Classic Zinc Finger"/>
    <property type="match status" value="1"/>
</dbReference>
<dbReference type="PROSITE" id="PS50119">
    <property type="entry name" value="ZF_BBOX"/>
    <property type="match status" value="2"/>
</dbReference>
<feature type="region of interest" description="Disordered" evidence="5">
    <location>
        <begin position="396"/>
        <end position="476"/>
    </location>
</feature>
<evidence type="ECO:0000259" key="6">
    <source>
        <dbReference type="PROSITE" id="PS50089"/>
    </source>
</evidence>
<dbReference type="PANTHER" id="PTHR25462:SF296">
    <property type="entry name" value="MEIOTIC P26, ISOFORM F"/>
    <property type="match status" value="1"/>
</dbReference>
<feature type="domain" description="B box-type" evidence="7">
    <location>
        <begin position="119"/>
        <end position="165"/>
    </location>
</feature>
<feature type="domain" description="B box-type" evidence="7">
    <location>
        <begin position="179"/>
        <end position="220"/>
    </location>
</feature>
<proteinExistence type="predicted"/>
<accession>A0A9Q1CEL0</accession>
<evidence type="ECO:0000256" key="3">
    <source>
        <dbReference type="ARBA" id="ARBA00022833"/>
    </source>
</evidence>
<evidence type="ECO:0000256" key="4">
    <source>
        <dbReference type="PROSITE-ProRule" id="PRU00024"/>
    </source>
</evidence>
<dbReference type="AlphaFoldDB" id="A0A9Q1CEL0"/>
<dbReference type="SMART" id="SM00184">
    <property type="entry name" value="RING"/>
    <property type="match status" value="1"/>
</dbReference>
<dbReference type="Gene3D" id="3.30.40.10">
    <property type="entry name" value="Zinc/RING finger domain, C3HC4 (zinc finger)"/>
    <property type="match status" value="1"/>
</dbReference>
<dbReference type="Pfam" id="PF13445">
    <property type="entry name" value="zf-RING_UBOX"/>
    <property type="match status" value="1"/>
</dbReference>
<comment type="caution">
    <text evidence="8">The sequence shown here is derived from an EMBL/GenBank/DDBJ whole genome shotgun (WGS) entry which is preliminary data.</text>
</comment>
<evidence type="ECO:0000313" key="8">
    <source>
        <dbReference type="EMBL" id="KAJ8043099.1"/>
    </source>
</evidence>
<evidence type="ECO:0000256" key="1">
    <source>
        <dbReference type="ARBA" id="ARBA00022723"/>
    </source>
</evidence>
<dbReference type="GO" id="GO:0008270">
    <property type="term" value="F:zinc ion binding"/>
    <property type="evidence" value="ECO:0007669"/>
    <property type="project" value="UniProtKB-KW"/>
</dbReference>
<feature type="compositionally biased region" description="Pro residues" evidence="5">
    <location>
        <begin position="432"/>
        <end position="461"/>
    </location>
</feature>
<dbReference type="InterPro" id="IPR000315">
    <property type="entry name" value="Znf_B-box"/>
</dbReference>
<dbReference type="InterPro" id="IPR047153">
    <property type="entry name" value="TRIM45/56/19-like"/>
</dbReference>
<organism evidence="8 9">
    <name type="scientific">Holothuria leucospilota</name>
    <name type="common">Black long sea cucumber</name>
    <name type="synonym">Mertensiothuria leucospilota</name>
    <dbReference type="NCBI Taxonomy" id="206669"/>
    <lineage>
        <taxon>Eukaryota</taxon>
        <taxon>Metazoa</taxon>
        <taxon>Echinodermata</taxon>
        <taxon>Eleutherozoa</taxon>
        <taxon>Echinozoa</taxon>
        <taxon>Holothuroidea</taxon>
        <taxon>Aspidochirotacea</taxon>
        <taxon>Aspidochirotida</taxon>
        <taxon>Holothuriidae</taxon>
        <taxon>Holothuria</taxon>
    </lineage>
</organism>
<keyword evidence="9" id="KW-1185">Reference proteome</keyword>
<dbReference type="SMART" id="SM00336">
    <property type="entry name" value="BBOX"/>
    <property type="match status" value="2"/>
</dbReference>
<keyword evidence="2 4" id="KW-0863">Zinc-finger</keyword>
<dbReference type="InterPro" id="IPR001841">
    <property type="entry name" value="Znf_RING"/>
</dbReference>
<dbReference type="PANTHER" id="PTHR25462">
    <property type="entry name" value="BONUS, ISOFORM C-RELATED"/>
    <property type="match status" value="1"/>
</dbReference>
<evidence type="ECO:0000256" key="5">
    <source>
        <dbReference type="SAM" id="MobiDB-lite"/>
    </source>
</evidence>
<dbReference type="GO" id="GO:0061630">
    <property type="term" value="F:ubiquitin protein ligase activity"/>
    <property type="evidence" value="ECO:0007669"/>
    <property type="project" value="TreeGrafter"/>
</dbReference>
<reference evidence="8" key="1">
    <citation type="submission" date="2021-10" db="EMBL/GenBank/DDBJ databases">
        <title>Tropical sea cucumber genome reveals ecological adaptation and Cuvierian tubules defense mechanism.</title>
        <authorList>
            <person name="Chen T."/>
        </authorList>
    </citation>
    <scope>NUCLEOTIDE SEQUENCE</scope>
    <source>
        <strain evidence="8">Nanhai2018</strain>
        <tissue evidence="8">Muscle</tissue>
    </source>
</reference>
<dbReference type="CDD" id="cd19757">
    <property type="entry name" value="Bbox1"/>
    <property type="match status" value="1"/>
</dbReference>
<feature type="domain" description="RING-type" evidence="6">
    <location>
        <begin position="41"/>
        <end position="83"/>
    </location>
</feature>
<sequence length="476" mass="53370">MLKYSPPTSLLISSNRIPGLTIIRNMAQKFIADLSEDFLQCSICMNQYNKPLMLPCAHSFCCACLEQYESSLQHQPFPCPTCRRIVDLPESGVKDLPRNFLLVNLIEKLETVENLTNESPTVRCRFCNSDLNILFCNDCKIHFCETCKDAHFSLPGKSGHVITAADDLPDANSLQFSSARVPQCNEHPNEKLRFYCTNCCQLVCGDCRMLKHQDHGCIEAESEIGILRNELRTILEESETKVNYGLNLITEIGTVVKQLDEKSTTIRKQIDSFCEEIVTKLQSDKKDLFDDLEEIIDQMQSPLLRKKFETKEWLTAMKNIQEVTGGILTGFDPWEIFEIQKDLKTSFYALHPDPPAKKYQIVTFSQSIDSLQFSPSESLIHMPIATSIGSIQNSTTRPLIESSSYLPPPPSPSDNTSPTMLAKSKKSAQAPLPKPALRLPPPSATKSPPPPPTSLPSPPPLTRRKGFRIPSKPKSP</sequence>
<keyword evidence="1" id="KW-0479">Metal-binding</keyword>
<evidence type="ECO:0000313" key="9">
    <source>
        <dbReference type="Proteomes" id="UP001152320"/>
    </source>
</evidence>
<dbReference type="OrthoDB" id="9049620at2759"/>
<dbReference type="EMBL" id="JAIZAY010000004">
    <property type="protein sequence ID" value="KAJ8043099.1"/>
    <property type="molecule type" value="Genomic_DNA"/>
</dbReference>
<dbReference type="SUPFAM" id="SSF57850">
    <property type="entry name" value="RING/U-box"/>
    <property type="match status" value="1"/>
</dbReference>
<dbReference type="Pfam" id="PF00643">
    <property type="entry name" value="zf-B_box"/>
    <property type="match status" value="1"/>
</dbReference>
<dbReference type="InterPro" id="IPR027370">
    <property type="entry name" value="Znf-RING_euk"/>
</dbReference>
<gene>
    <name evidence="8" type="ORF">HOLleu_10048</name>
</gene>
<dbReference type="PROSITE" id="PS50089">
    <property type="entry name" value="ZF_RING_2"/>
    <property type="match status" value="1"/>
</dbReference>
<protein>
    <submittedName>
        <fullName evidence="8">E3 ubiquitin-protein ligase TRIM56</fullName>
    </submittedName>
</protein>
<dbReference type="SUPFAM" id="SSF57845">
    <property type="entry name" value="B-box zinc-binding domain"/>
    <property type="match status" value="1"/>
</dbReference>
<dbReference type="InterPro" id="IPR013083">
    <property type="entry name" value="Znf_RING/FYVE/PHD"/>
</dbReference>
<dbReference type="Proteomes" id="UP001152320">
    <property type="component" value="Chromosome 4"/>
</dbReference>
<keyword evidence="3" id="KW-0862">Zinc</keyword>